<comment type="caution">
    <text evidence="1">The sequence shown here is derived from an EMBL/GenBank/DDBJ whole genome shotgun (WGS) entry which is preliminary data.</text>
</comment>
<dbReference type="RefSeq" id="WP_345196831.1">
    <property type="nucleotide sequence ID" value="NZ_BAABFL010000410.1"/>
</dbReference>
<reference evidence="2" key="1">
    <citation type="journal article" date="2019" name="Int. J. Syst. Evol. Microbiol.">
        <title>The Global Catalogue of Microorganisms (GCM) 10K type strain sequencing project: providing services to taxonomists for standard genome sequencing and annotation.</title>
        <authorList>
            <consortium name="The Broad Institute Genomics Platform"/>
            <consortium name="The Broad Institute Genome Sequencing Center for Infectious Disease"/>
            <person name="Wu L."/>
            <person name="Ma J."/>
        </authorList>
    </citation>
    <scope>NUCLEOTIDE SEQUENCE [LARGE SCALE GENOMIC DNA]</scope>
    <source>
        <strain evidence="2">JCM 17805</strain>
    </source>
</reference>
<evidence type="ECO:0000313" key="2">
    <source>
        <dbReference type="Proteomes" id="UP001500604"/>
    </source>
</evidence>
<proteinExistence type="predicted"/>
<protein>
    <submittedName>
        <fullName evidence="1">Uncharacterized protein</fullName>
    </submittedName>
</protein>
<sequence>MQPIVDGFKEINKLFLCVREGLVRKEDDDKERLRKAPLIIKPLHELLSQIDGMLNFLEAFFQLNQRVVVSHMGRKEEYLGCICDKLGYLKPYRSFPDWWEEQHAPILQEVQLPQIEGATGESLEIEEIQDEQEGYE</sequence>
<evidence type="ECO:0000313" key="1">
    <source>
        <dbReference type="EMBL" id="GAA4650620.1"/>
    </source>
</evidence>
<accession>A0ABP8V5R0</accession>
<name>A0ABP8V5R0_9GAMM</name>
<dbReference type="EMBL" id="BAABFL010000410">
    <property type="protein sequence ID" value="GAA4650620.1"/>
    <property type="molecule type" value="Genomic_DNA"/>
</dbReference>
<gene>
    <name evidence="1" type="ORF">GCM10023116_29030</name>
</gene>
<keyword evidence="2" id="KW-1185">Reference proteome</keyword>
<organism evidence="1 2">
    <name type="scientific">Kistimonas scapharcae</name>
    <dbReference type="NCBI Taxonomy" id="1036133"/>
    <lineage>
        <taxon>Bacteria</taxon>
        <taxon>Pseudomonadati</taxon>
        <taxon>Pseudomonadota</taxon>
        <taxon>Gammaproteobacteria</taxon>
        <taxon>Oceanospirillales</taxon>
        <taxon>Endozoicomonadaceae</taxon>
        <taxon>Kistimonas</taxon>
    </lineage>
</organism>
<dbReference type="Proteomes" id="UP001500604">
    <property type="component" value="Unassembled WGS sequence"/>
</dbReference>